<dbReference type="PANTHER" id="PTHR36112">
    <property type="entry name" value="RIBOSOMAL RNA SMALL SUBUNIT METHYLTRANSFERASE J"/>
    <property type="match status" value="1"/>
</dbReference>
<dbReference type="PANTHER" id="PTHR36112:SF1">
    <property type="entry name" value="RIBOSOMAL RNA SMALL SUBUNIT METHYLTRANSFERASE J"/>
    <property type="match status" value="1"/>
</dbReference>
<dbReference type="Gene3D" id="3.40.50.150">
    <property type="entry name" value="Vaccinia Virus protein VP39"/>
    <property type="match status" value="1"/>
</dbReference>
<dbReference type="Pfam" id="PF04445">
    <property type="entry name" value="SAM_MT"/>
    <property type="match status" value="1"/>
</dbReference>
<dbReference type="GO" id="GO:0008990">
    <property type="term" value="F:rRNA (guanine-N2-)-methyltransferase activity"/>
    <property type="evidence" value="ECO:0007669"/>
    <property type="project" value="InterPro"/>
</dbReference>
<dbReference type="HAMAP" id="MF_01523">
    <property type="entry name" value="16SrRNA_methyltr_J"/>
    <property type="match status" value="1"/>
</dbReference>
<dbReference type="InterPro" id="IPR007536">
    <property type="entry name" value="16SrRNA_methylTrfase_J"/>
</dbReference>
<dbReference type="EMBL" id="UOFM01000092">
    <property type="protein sequence ID" value="VAW74270.1"/>
    <property type="molecule type" value="Genomic_DNA"/>
</dbReference>
<proteinExistence type="inferred from homology"/>
<protein>
    <submittedName>
        <fullName evidence="1">16S rRNA (Guanine(1516)-N(2))-methyltransferase</fullName>
        <ecNumber evidence="1">2.1.1.242</ecNumber>
    </submittedName>
</protein>
<dbReference type="InterPro" id="IPR029063">
    <property type="entry name" value="SAM-dependent_MTases_sf"/>
</dbReference>
<keyword evidence="1" id="KW-0489">Methyltransferase</keyword>
<organism evidence="1">
    <name type="scientific">hydrothermal vent metagenome</name>
    <dbReference type="NCBI Taxonomy" id="652676"/>
    <lineage>
        <taxon>unclassified sequences</taxon>
        <taxon>metagenomes</taxon>
        <taxon>ecological metagenomes</taxon>
    </lineage>
</organism>
<reference evidence="1" key="1">
    <citation type="submission" date="2018-06" db="EMBL/GenBank/DDBJ databases">
        <authorList>
            <person name="Zhirakovskaya E."/>
        </authorList>
    </citation>
    <scope>NUCLEOTIDE SEQUENCE</scope>
</reference>
<dbReference type="AlphaFoldDB" id="A0A3B0YBT2"/>
<accession>A0A3B0YBT2</accession>
<sequence>MPSTIPGPGLLCTHPALETRADRFVQNYALPRITCVPETGYFLQLTNEGLALHCADDEDRGTVCVDFVGGALGHRLRFGGGRGQPLARAIGIKPGFIPVVWDATAGLGRDAFVLASIGCKVTLCERSPVLAALLGDGLQRAMLNSDIGGWVESRMTLRFGDSVHEFAALSGTQAPDTIYLDPMYPAGKSSVLVKKEIRAVQQLVGKDQDSLALLDAALAVARRRVVVKRPHRAGPLHDRTPNTSIESKKTRYDIYVTL</sequence>
<name>A0A3B0YBT2_9ZZZZ</name>
<dbReference type="SUPFAM" id="SSF53335">
    <property type="entry name" value="S-adenosyl-L-methionine-dependent methyltransferases"/>
    <property type="match status" value="1"/>
</dbReference>
<keyword evidence="1" id="KW-0808">Transferase</keyword>
<dbReference type="EC" id="2.1.1.242" evidence="1"/>
<evidence type="ECO:0000313" key="1">
    <source>
        <dbReference type="EMBL" id="VAW74270.1"/>
    </source>
</evidence>
<gene>
    <name evidence="1" type="ORF">MNBD_GAMMA14-1771</name>
</gene>